<dbReference type="PANTHER" id="PTHR43298">
    <property type="entry name" value="MULTIDRUG RESISTANCE PROTEIN NORM-RELATED"/>
    <property type="match status" value="1"/>
</dbReference>
<dbReference type="InterPro" id="IPR002528">
    <property type="entry name" value="MATE_fam"/>
</dbReference>
<dbReference type="EMBL" id="CP034465">
    <property type="protein sequence ID" value="AZP05736.1"/>
    <property type="molecule type" value="Genomic_DNA"/>
</dbReference>
<dbReference type="KEGG" id="jeh:EJN90_08440"/>
<keyword evidence="8 13" id="KW-0812">Transmembrane</keyword>
<comment type="function">
    <text evidence="1">Multidrug efflux pump.</text>
</comment>
<keyword evidence="9 13" id="KW-1133">Transmembrane helix</keyword>
<dbReference type="GO" id="GO:0042910">
    <property type="term" value="F:xenobiotic transmembrane transporter activity"/>
    <property type="evidence" value="ECO:0007669"/>
    <property type="project" value="InterPro"/>
</dbReference>
<dbReference type="OrthoDB" id="9811110at2"/>
<gene>
    <name evidence="14" type="ORF">EJN90_08440</name>
</gene>
<evidence type="ECO:0000256" key="4">
    <source>
        <dbReference type="ARBA" id="ARBA00020268"/>
    </source>
</evidence>
<name>A0A3Q9BM94_9LACT</name>
<evidence type="ECO:0000256" key="12">
    <source>
        <dbReference type="ARBA" id="ARBA00031636"/>
    </source>
</evidence>
<dbReference type="GO" id="GO:0015297">
    <property type="term" value="F:antiporter activity"/>
    <property type="evidence" value="ECO:0007669"/>
    <property type="project" value="UniProtKB-KW"/>
</dbReference>
<dbReference type="CDD" id="cd13144">
    <property type="entry name" value="MATE_like_4"/>
    <property type="match status" value="1"/>
</dbReference>
<dbReference type="Pfam" id="PF01554">
    <property type="entry name" value="MatE"/>
    <property type="match status" value="2"/>
</dbReference>
<feature type="transmembrane region" description="Helical" evidence="13">
    <location>
        <begin position="314"/>
        <end position="333"/>
    </location>
</feature>
<dbReference type="GO" id="GO:0005886">
    <property type="term" value="C:plasma membrane"/>
    <property type="evidence" value="ECO:0007669"/>
    <property type="project" value="UniProtKB-SubCell"/>
</dbReference>
<keyword evidence="10" id="KW-0406">Ion transport</keyword>
<keyword evidence="7" id="KW-1003">Cell membrane</keyword>
<feature type="transmembrane region" description="Helical" evidence="13">
    <location>
        <begin position="235"/>
        <end position="253"/>
    </location>
</feature>
<feature type="transmembrane region" description="Helical" evidence="13">
    <location>
        <begin position="129"/>
        <end position="146"/>
    </location>
</feature>
<evidence type="ECO:0000256" key="2">
    <source>
        <dbReference type="ARBA" id="ARBA00004651"/>
    </source>
</evidence>
<dbReference type="InterPro" id="IPR048279">
    <property type="entry name" value="MdtK-like"/>
</dbReference>
<organism evidence="14 15">
    <name type="scientific">Jeotgalibaca ciconiae</name>
    <dbReference type="NCBI Taxonomy" id="2496265"/>
    <lineage>
        <taxon>Bacteria</taxon>
        <taxon>Bacillati</taxon>
        <taxon>Bacillota</taxon>
        <taxon>Bacilli</taxon>
        <taxon>Lactobacillales</taxon>
        <taxon>Carnobacteriaceae</taxon>
        <taxon>Jeotgalibaca</taxon>
    </lineage>
</organism>
<comment type="similarity">
    <text evidence="3">Belongs to the multi antimicrobial extrusion (MATE) (TC 2.A.66.1) family.</text>
</comment>
<sequence>MGTMPIKRLLINMSVPMMISMLVQSLYNIVDSIFVAQISEEALTGVSLAFPIQTLMISLAVGSGVGMNALVSRRLGQKRFEEANQTAENAIFLNVIHSFLFFLFGIFLVRAFFTAQTSNAEILRHGKDYLDIVTIFSFGLYMQVTFERMLQSTGLSIYSMISQATGAITNIILDPIFIFGWFGLPAMGTKGAAIATVIGQLLAALLGVYFNIHFNKELRLSLKKFRPSIQIAKDIYAIGIPSIVMMAIGSVLNLSMNNILISFTATATAVFGVYFRLQSFVFMPVFGMNNGMVPILGYNLGAMQPDRIKDTIKLAVRYAVIIMLIGTVIFQLFPEALLALFNASDGMLKIGIPALRIISIHYIIAGVSIVLSSAFQAFGYGKYSLVVSLTRQILVLLPVAYSMSLTGNVNNIWWAYPIAEVVSLIFCIFFMKRINQKQIEPLYDMVAQQLTE</sequence>
<keyword evidence="6" id="KW-0050">Antiport</keyword>
<feature type="transmembrane region" description="Helical" evidence="13">
    <location>
        <begin position="413"/>
        <end position="431"/>
    </location>
</feature>
<proteinExistence type="inferred from homology"/>
<dbReference type="AlphaFoldDB" id="A0A3Q9BM94"/>
<feature type="transmembrane region" description="Helical" evidence="13">
    <location>
        <begin position="9"/>
        <end position="30"/>
    </location>
</feature>
<feature type="transmembrane region" description="Helical" evidence="13">
    <location>
        <begin position="167"/>
        <end position="186"/>
    </location>
</feature>
<evidence type="ECO:0000256" key="9">
    <source>
        <dbReference type="ARBA" id="ARBA00022989"/>
    </source>
</evidence>
<feature type="transmembrane region" description="Helical" evidence="13">
    <location>
        <begin position="192"/>
        <end position="214"/>
    </location>
</feature>
<dbReference type="PIRSF" id="PIRSF006603">
    <property type="entry name" value="DinF"/>
    <property type="match status" value="1"/>
</dbReference>
<evidence type="ECO:0000256" key="11">
    <source>
        <dbReference type="ARBA" id="ARBA00023136"/>
    </source>
</evidence>
<protein>
    <recommendedName>
        <fullName evidence="4">Probable multidrug resistance protein NorM</fullName>
    </recommendedName>
    <alternativeName>
        <fullName evidence="12">Multidrug-efflux transporter</fullName>
    </alternativeName>
</protein>
<dbReference type="GO" id="GO:0006811">
    <property type="term" value="P:monoatomic ion transport"/>
    <property type="evidence" value="ECO:0007669"/>
    <property type="project" value="UniProtKB-KW"/>
</dbReference>
<accession>A0A3Q9BM94</accession>
<evidence type="ECO:0000256" key="1">
    <source>
        <dbReference type="ARBA" id="ARBA00003408"/>
    </source>
</evidence>
<dbReference type="PANTHER" id="PTHR43298:SF2">
    <property type="entry name" value="FMN_FAD EXPORTER YEEO-RELATED"/>
    <property type="match status" value="1"/>
</dbReference>
<evidence type="ECO:0000256" key="3">
    <source>
        <dbReference type="ARBA" id="ARBA00010199"/>
    </source>
</evidence>
<evidence type="ECO:0000256" key="8">
    <source>
        <dbReference type="ARBA" id="ARBA00022692"/>
    </source>
</evidence>
<evidence type="ECO:0000256" key="10">
    <source>
        <dbReference type="ARBA" id="ARBA00023065"/>
    </source>
</evidence>
<keyword evidence="15" id="KW-1185">Reference proteome</keyword>
<feature type="transmembrane region" description="Helical" evidence="13">
    <location>
        <begin position="50"/>
        <end position="71"/>
    </location>
</feature>
<dbReference type="NCBIfam" id="TIGR00797">
    <property type="entry name" value="matE"/>
    <property type="match status" value="1"/>
</dbReference>
<evidence type="ECO:0000256" key="6">
    <source>
        <dbReference type="ARBA" id="ARBA00022449"/>
    </source>
</evidence>
<evidence type="ECO:0000313" key="14">
    <source>
        <dbReference type="EMBL" id="AZP05736.1"/>
    </source>
</evidence>
<evidence type="ECO:0000256" key="13">
    <source>
        <dbReference type="SAM" id="Phobius"/>
    </source>
</evidence>
<evidence type="ECO:0000313" key="15">
    <source>
        <dbReference type="Proteomes" id="UP000273326"/>
    </source>
</evidence>
<evidence type="ECO:0000256" key="7">
    <source>
        <dbReference type="ARBA" id="ARBA00022475"/>
    </source>
</evidence>
<feature type="transmembrane region" description="Helical" evidence="13">
    <location>
        <begin position="91"/>
        <end position="109"/>
    </location>
</feature>
<comment type="subcellular location">
    <subcellularLocation>
        <location evidence="2">Cell membrane</location>
        <topology evidence="2">Multi-pass membrane protein</topology>
    </subcellularLocation>
</comment>
<evidence type="ECO:0000256" key="5">
    <source>
        <dbReference type="ARBA" id="ARBA00022448"/>
    </source>
</evidence>
<reference evidence="15" key="1">
    <citation type="submission" date="2018-12" db="EMBL/GenBank/DDBJ databases">
        <title>Complete genome sequencing of Jeotgalibaca sp. H21T32.</title>
        <authorList>
            <person name="Bae J.-W."/>
            <person name="Lee S.-Y."/>
        </authorList>
    </citation>
    <scope>NUCLEOTIDE SEQUENCE [LARGE SCALE GENOMIC DNA]</scope>
    <source>
        <strain evidence="15">H21T32</strain>
    </source>
</reference>
<keyword evidence="11 13" id="KW-0472">Membrane</keyword>
<feature type="transmembrane region" description="Helical" evidence="13">
    <location>
        <begin position="383"/>
        <end position="401"/>
    </location>
</feature>
<dbReference type="Proteomes" id="UP000273326">
    <property type="component" value="Chromosome"/>
</dbReference>
<dbReference type="InterPro" id="IPR050222">
    <property type="entry name" value="MATE_MdtK"/>
</dbReference>
<keyword evidence="5" id="KW-0813">Transport</keyword>
<feature type="transmembrane region" description="Helical" evidence="13">
    <location>
        <begin position="353"/>
        <end position="371"/>
    </location>
</feature>